<dbReference type="Gene3D" id="1.10.10.690">
    <property type="entry name" value="YidB-like"/>
    <property type="match status" value="1"/>
</dbReference>
<dbReference type="Proteomes" id="UP001055117">
    <property type="component" value="Unassembled WGS sequence"/>
</dbReference>
<evidence type="ECO:0000313" key="1">
    <source>
        <dbReference type="EMBL" id="GJD43760.1"/>
    </source>
</evidence>
<evidence type="ECO:0000313" key="2">
    <source>
        <dbReference type="Proteomes" id="UP001055117"/>
    </source>
</evidence>
<sequence>MGLFDMFRDALARAEARIDAIGGDGLPMAFAKVHPGGLPAFLDRLREAGHGAAVSSWLGSGANVALPAGAYAALLSPEALTRFAADLGVPEARVPTALAEFLPGAVDRQSRDGTLAPQRQFSTQVA</sequence>
<dbReference type="SUPFAM" id="SSF140804">
    <property type="entry name" value="YidB-like"/>
    <property type="match status" value="1"/>
</dbReference>
<reference evidence="1 2" key="1">
    <citation type="journal article" date="2021" name="Front. Microbiol.">
        <title>Comprehensive Comparative Genomics and Phenotyping of Methylobacterium Species.</title>
        <authorList>
            <person name="Alessa O."/>
            <person name="Ogura Y."/>
            <person name="Fujitani Y."/>
            <person name="Takami H."/>
            <person name="Hayashi T."/>
            <person name="Sahin N."/>
            <person name="Tani A."/>
        </authorList>
    </citation>
    <scope>NUCLEOTIDE SEQUENCE [LARGE SCALE GENOMIC DNA]</scope>
    <source>
        <strain evidence="1 2">DSM 23679</strain>
    </source>
</reference>
<dbReference type="InterPro" id="IPR027405">
    <property type="entry name" value="YidB-like"/>
</dbReference>
<gene>
    <name evidence="1" type="ORF">AFCDBAGC_1614</name>
</gene>
<dbReference type="EMBL" id="BPQG01000022">
    <property type="protein sequence ID" value="GJD43760.1"/>
    <property type="molecule type" value="Genomic_DNA"/>
</dbReference>
<organism evidence="1 2">
    <name type="scientific">Methylobacterium cerastii</name>
    <dbReference type="NCBI Taxonomy" id="932741"/>
    <lineage>
        <taxon>Bacteria</taxon>
        <taxon>Pseudomonadati</taxon>
        <taxon>Pseudomonadota</taxon>
        <taxon>Alphaproteobacteria</taxon>
        <taxon>Hyphomicrobiales</taxon>
        <taxon>Methylobacteriaceae</taxon>
        <taxon>Methylobacterium</taxon>
    </lineage>
</organism>
<comment type="caution">
    <text evidence="1">The sequence shown here is derived from an EMBL/GenBank/DDBJ whole genome shotgun (WGS) entry which is preliminary data.</text>
</comment>
<dbReference type="InterPro" id="IPR045372">
    <property type="entry name" value="YidB"/>
</dbReference>
<protein>
    <submittedName>
        <fullName evidence="1">Uncharacterized protein</fullName>
    </submittedName>
</protein>
<accession>A0ABQ4QFW2</accession>
<keyword evidence="2" id="KW-1185">Reference proteome</keyword>
<name>A0ABQ4QFW2_9HYPH</name>
<dbReference type="Pfam" id="PF20159">
    <property type="entry name" value="YidB"/>
    <property type="match status" value="1"/>
</dbReference>
<proteinExistence type="predicted"/>